<keyword evidence="2" id="KW-1185">Reference proteome</keyword>
<evidence type="ECO:0000313" key="1">
    <source>
        <dbReference type="EMBL" id="TFZ07865.1"/>
    </source>
</evidence>
<name>A0A4Z0CCC8_9BURK</name>
<proteinExistence type="predicted"/>
<reference evidence="1 2" key="1">
    <citation type="submission" date="2019-03" db="EMBL/GenBank/DDBJ databases">
        <title>Ramlibacter sp. 18x22-1, whole genome shotgun sequence.</title>
        <authorList>
            <person name="Zhang X."/>
            <person name="Feng G."/>
            <person name="Zhu H."/>
        </authorList>
    </citation>
    <scope>NUCLEOTIDE SEQUENCE [LARGE SCALE GENOMIC DNA]</scope>
    <source>
        <strain evidence="1 2">18x22-1</strain>
    </source>
</reference>
<dbReference type="AlphaFoldDB" id="A0A4Z0CCC8"/>
<sequence>MALLHPDRTLEQLALLEVYAAEFDWYCFCLVCGHAPGRGQDTLQSLYQAQARRRGNRMRELYPLVCAHWDAVNLANQMAQARDDWTRARLHSRLREAKVRHRTVVQSLRGAWAGT</sequence>
<dbReference type="Proteomes" id="UP000297839">
    <property type="component" value="Unassembled WGS sequence"/>
</dbReference>
<comment type="caution">
    <text evidence="1">The sequence shown here is derived from an EMBL/GenBank/DDBJ whole genome shotgun (WGS) entry which is preliminary data.</text>
</comment>
<dbReference type="RefSeq" id="WP_135247803.1">
    <property type="nucleotide sequence ID" value="NZ_SMLK01000001.1"/>
</dbReference>
<protein>
    <submittedName>
        <fullName evidence="1">Uncharacterized protein</fullName>
    </submittedName>
</protein>
<accession>A0A4Z0CCC8</accession>
<evidence type="ECO:0000313" key="2">
    <source>
        <dbReference type="Proteomes" id="UP000297839"/>
    </source>
</evidence>
<gene>
    <name evidence="1" type="ORF">EZ216_01490</name>
</gene>
<dbReference type="EMBL" id="SMLK01000001">
    <property type="protein sequence ID" value="TFZ07865.1"/>
    <property type="molecule type" value="Genomic_DNA"/>
</dbReference>
<dbReference type="OrthoDB" id="8906833at2"/>
<organism evidence="1 2">
    <name type="scientific">Ramlibacter humi</name>
    <dbReference type="NCBI Taxonomy" id="2530451"/>
    <lineage>
        <taxon>Bacteria</taxon>
        <taxon>Pseudomonadati</taxon>
        <taxon>Pseudomonadota</taxon>
        <taxon>Betaproteobacteria</taxon>
        <taxon>Burkholderiales</taxon>
        <taxon>Comamonadaceae</taxon>
        <taxon>Ramlibacter</taxon>
    </lineage>
</organism>